<comment type="caution">
    <text evidence="8">The sequence shown here is derived from an EMBL/GenBank/DDBJ whole genome shotgun (WGS) entry which is preliminary data.</text>
</comment>
<dbReference type="AlphaFoldDB" id="V7IIS4"/>
<dbReference type="Proteomes" id="UP000018534">
    <property type="component" value="Unassembled WGS sequence"/>
</dbReference>
<proteinExistence type="inferred from homology"/>
<keyword evidence="3" id="KW-0540">Nuclease</keyword>
<comment type="similarity">
    <text evidence="1">Belongs to the colicin/pyosin nuclease family.</text>
</comment>
<keyword evidence="2" id="KW-0929">Antimicrobial</keyword>
<dbReference type="InterPro" id="IPR037146">
    <property type="entry name" value="Colicin/pyocin_DNase_dom_sf"/>
</dbReference>
<name>V7IIS4_SALET</name>
<evidence type="ECO:0000313" key="9">
    <source>
        <dbReference type="Proteomes" id="UP000018534"/>
    </source>
</evidence>
<dbReference type="GO" id="GO:0042742">
    <property type="term" value="P:defense response to bacterium"/>
    <property type="evidence" value="ECO:0007669"/>
    <property type="project" value="UniProtKB-KW"/>
</dbReference>
<dbReference type="EMBL" id="AZGR01000165">
    <property type="protein sequence ID" value="ETA85229.1"/>
    <property type="molecule type" value="Genomic_DNA"/>
</dbReference>
<dbReference type="Gene3D" id="3.90.540.10">
    <property type="entry name" value="Colicin/pyocin, DNase domain"/>
    <property type="match status" value="1"/>
</dbReference>
<organism evidence="8 9">
    <name type="scientific">Salmonella enterica subsp. enterica serovar Cubana str. 76814</name>
    <dbReference type="NCBI Taxonomy" id="1192560"/>
    <lineage>
        <taxon>Bacteria</taxon>
        <taxon>Pseudomonadati</taxon>
        <taxon>Pseudomonadota</taxon>
        <taxon>Gammaproteobacteria</taxon>
        <taxon>Enterobacterales</taxon>
        <taxon>Enterobacteriaceae</taxon>
        <taxon>Salmonella</taxon>
    </lineage>
</organism>
<gene>
    <name evidence="8" type="ORF">A628_04751</name>
</gene>
<dbReference type="Gene3D" id="2.60.200.60">
    <property type="match status" value="1"/>
</dbReference>
<evidence type="ECO:0000256" key="7">
    <source>
        <dbReference type="ARBA" id="ARBA00023048"/>
    </source>
</evidence>
<evidence type="ECO:0000256" key="1">
    <source>
        <dbReference type="ARBA" id="ARBA00006811"/>
    </source>
</evidence>
<keyword evidence="6" id="KW-0044">Antibiotic</keyword>
<protein>
    <submittedName>
        <fullName evidence="8">Uncharacterized protein</fullName>
    </submittedName>
</protein>
<dbReference type="Pfam" id="PF21431">
    <property type="entry name" value="Col-Pyo_DNase"/>
    <property type="match status" value="1"/>
</dbReference>
<dbReference type="GO" id="GO:0004519">
    <property type="term" value="F:endonuclease activity"/>
    <property type="evidence" value="ECO:0007669"/>
    <property type="project" value="UniProtKB-KW"/>
</dbReference>
<evidence type="ECO:0000256" key="5">
    <source>
        <dbReference type="ARBA" id="ARBA00022801"/>
    </source>
</evidence>
<evidence type="ECO:0000256" key="3">
    <source>
        <dbReference type="ARBA" id="ARBA00022722"/>
    </source>
</evidence>
<dbReference type="InterPro" id="IPR044925">
    <property type="entry name" value="His-Me_finger_sf"/>
</dbReference>
<keyword evidence="7" id="KW-0078">Bacteriocin</keyword>
<keyword evidence="4" id="KW-0255">Endonuclease</keyword>
<accession>V7IIS4</accession>
<dbReference type="GO" id="GO:0016787">
    <property type="term" value="F:hydrolase activity"/>
    <property type="evidence" value="ECO:0007669"/>
    <property type="project" value="UniProtKB-KW"/>
</dbReference>
<evidence type="ECO:0000256" key="2">
    <source>
        <dbReference type="ARBA" id="ARBA00022529"/>
    </source>
</evidence>
<evidence type="ECO:0000256" key="6">
    <source>
        <dbReference type="ARBA" id="ARBA00023022"/>
    </source>
</evidence>
<dbReference type="HOGENOM" id="CLU_2234673_0_0_6"/>
<dbReference type="GO" id="GO:0031640">
    <property type="term" value="P:killing of cells of another organism"/>
    <property type="evidence" value="ECO:0007669"/>
    <property type="project" value="UniProtKB-KW"/>
</dbReference>
<evidence type="ECO:0000256" key="4">
    <source>
        <dbReference type="ARBA" id="ARBA00022759"/>
    </source>
</evidence>
<sequence length="111" mass="12334">MKLWRKMPTAARLNDKGTQYDDYYETVIIAGLPTVFIDGLSVARMGDAVDCGGMVNMTRMKSGKASKVRKVDRVGKQGVELHHIDEVANRGDVYNVDNPRVNTILTYTGDL</sequence>
<evidence type="ECO:0000313" key="8">
    <source>
        <dbReference type="EMBL" id="ETA85229.1"/>
    </source>
</evidence>
<keyword evidence="5" id="KW-0378">Hydrolase</keyword>
<reference evidence="8 9" key="1">
    <citation type="journal article" date="2014" name="Genome Announc.">
        <title>Whole-Genome Sequencing of Salmonella enterica subsp. enterica Serovar Cubana Strains Isolated from Agricultural Sources.</title>
        <authorList>
            <person name="Benahmed F.H."/>
            <person name="Gopinath G.R."/>
            <person name="Wang H."/>
            <person name="Jean-Gilles Beaubrun J."/>
            <person name="Grim C."/>
            <person name="Cheng C.M."/>
            <person name="McClelland M."/>
            <person name="Ayers S."/>
            <person name="Abbott J."/>
            <person name="Desai P."/>
            <person name="Frye J.G."/>
            <person name="Weinstock G."/>
            <person name="Hammack T.S."/>
            <person name="Hanes D.E."/>
            <person name="Rasmussen M.A."/>
            <person name="Davidson M.K."/>
        </authorList>
    </citation>
    <scope>NUCLEOTIDE SEQUENCE [LARGE SCALE GENOMIC DNA]</scope>
    <source>
        <strain evidence="8">76814</strain>
    </source>
</reference>
<dbReference type="SUPFAM" id="SSF54060">
    <property type="entry name" value="His-Me finger endonucleases"/>
    <property type="match status" value="1"/>
</dbReference>